<evidence type="ECO:0000313" key="1">
    <source>
        <dbReference type="EMBL" id="KAK3045755.1"/>
    </source>
</evidence>
<reference evidence="1" key="1">
    <citation type="submission" date="2024-09" db="EMBL/GenBank/DDBJ databases">
        <title>Black Yeasts Isolated from many extreme environments.</title>
        <authorList>
            <person name="Coleine C."/>
            <person name="Stajich J.E."/>
            <person name="Selbmann L."/>
        </authorList>
    </citation>
    <scope>NUCLEOTIDE SEQUENCE</scope>
    <source>
        <strain evidence="1">CCFEE 5737</strain>
    </source>
</reference>
<keyword evidence="2" id="KW-1185">Reference proteome</keyword>
<dbReference type="EMBL" id="JAWDJW010010554">
    <property type="protein sequence ID" value="KAK3045755.1"/>
    <property type="molecule type" value="Genomic_DNA"/>
</dbReference>
<gene>
    <name evidence="1" type="ORF">LTS18_013597</name>
</gene>
<organism evidence="1 2">
    <name type="scientific">Coniosporium uncinatum</name>
    <dbReference type="NCBI Taxonomy" id="93489"/>
    <lineage>
        <taxon>Eukaryota</taxon>
        <taxon>Fungi</taxon>
        <taxon>Dikarya</taxon>
        <taxon>Ascomycota</taxon>
        <taxon>Pezizomycotina</taxon>
        <taxon>Dothideomycetes</taxon>
        <taxon>Dothideomycetes incertae sedis</taxon>
        <taxon>Coniosporium</taxon>
    </lineage>
</organism>
<evidence type="ECO:0000313" key="2">
    <source>
        <dbReference type="Proteomes" id="UP001186974"/>
    </source>
</evidence>
<dbReference type="Proteomes" id="UP001186974">
    <property type="component" value="Unassembled WGS sequence"/>
</dbReference>
<name>A0ACC3CWU3_9PEZI</name>
<sequence>MAATTTQNTKANGNLEPGTVPCPDPSVHGHDQTLQNQASKAALYSTHPERAPNVRSTNPLGPDGKLSSASAATSLKHAKPQELPSFPVVGIEREASAGAAASLAVAHPKDIQWWKPDASSAAGKAATLGWDYKMKPLWHPEASSAGGKAAMLAHKQGPNLHLWQPEASKEGNSAAHIAMRTGKGLSPQLDYGHTEEGRKWALQSAKGAVASTRNRAGSQPAPQQELYPDQSNAAANALNAASVSHRNDASRLGSRAMEASRVTHLGENMSRSMFGSAPPVDIEVNEQRHQAELHNSAVEMAKKLMAVQANREAAASGATAAHARQPAASEPDVKSQAMQYLTLQEQAQKLAAERLAKIGPDEATKFKSYY</sequence>
<feature type="non-terminal residue" evidence="1">
    <location>
        <position position="370"/>
    </location>
</feature>
<accession>A0ACC3CWU3</accession>
<proteinExistence type="predicted"/>
<comment type="caution">
    <text evidence="1">The sequence shown here is derived from an EMBL/GenBank/DDBJ whole genome shotgun (WGS) entry which is preliminary data.</text>
</comment>
<protein>
    <submittedName>
        <fullName evidence="1">Uncharacterized protein</fullName>
    </submittedName>
</protein>